<dbReference type="AlphaFoldDB" id="A0A2G1BP62"/>
<evidence type="ECO:0000313" key="5">
    <source>
        <dbReference type="EMBL" id="PHN95744.1"/>
    </source>
</evidence>
<dbReference type="EMBL" id="PDUU01001135">
    <property type="protein sequence ID" value="PHN95744.1"/>
    <property type="molecule type" value="Genomic_DNA"/>
</dbReference>
<evidence type="ECO:0000313" key="6">
    <source>
        <dbReference type="Proteomes" id="UP000222163"/>
    </source>
</evidence>
<dbReference type="GO" id="GO:0016874">
    <property type="term" value="F:ligase activity"/>
    <property type="evidence" value="ECO:0007669"/>
    <property type="project" value="UniProtKB-KW"/>
</dbReference>
<sequence>MAQSQTCSGVTPVNYWMHTNMLLLNRQRMSKSTGNLIRLNEISAGDNNNSPNLHDALVVRYSNMQAHERRI</sequence>
<dbReference type="InterPro" id="IPR032678">
    <property type="entry name" value="tRNA-synt_1_cat_dom"/>
</dbReference>
<keyword evidence="2" id="KW-0547">Nucleotide-binding</keyword>
<proteinExistence type="predicted"/>
<reference evidence="5 6" key="1">
    <citation type="journal article" date="2016" name="Nat. Commun.">
        <title>Microbial interactions lead to rapid micro-scale successions on model marine particles.</title>
        <authorList>
            <person name="Datta M.S."/>
            <person name="Sliwerska E."/>
            <person name="Gore J."/>
            <person name="Polz M.F."/>
            <person name="Cordero O.X."/>
        </authorList>
    </citation>
    <scope>NUCLEOTIDE SEQUENCE [LARGE SCALE GENOMIC DNA]</scope>
    <source>
        <strain evidence="5 6">4G03</strain>
    </source>
</reference>
<dbReference type="GO" id="GO:0005524">
    <property type="term" value="F:ATP binding"/>
    <property type="evidence" value="ECO:0007669"/>
    <property type="project" value="UniProtKB-KW"/>
</dbReference>
<dbReference type="SUPFAM" id="SSF52374">
    <property type="entry name" value="Nucleotidylyl transferase"/>
    <property type="match status" value="1"/>
</dbReference>
<gene>
    <name evidence="5" type="ORF">CSC81_18930</name>
</gene>
<keyword evidence="1" id="KW-0436">Ligase</keyword>
<dbReference type="Proteomes" id="UP000222163">
    <property type="component" value="Unassembled WGS sequence"/>
</dbReference>
<feature type="domain" description="tRNA synthetases class I catalytic" evidence="4">
    <location>
        <begin position="1"/>
        <end position="43"/>
    </location>
</feature>
<organism evidence="5 6">
    <name type="scientific">Tenacibaculum discolor</name>
    <dbReference type="NCBI Taxonomy" id="361581"/>
    <lineage>
        <taxon>Bacteria</taxon>
        <taxon>Pseudomonadati</taxon>
        <taxon>Bacteroidota</taxon>
        <taxon>Flavobacteriia</taxon>
        <taxon>Flavobacteriales</taxon>
        <taxon>Flavobacteriaceae</taxon>
        <taxon>Tenacibaculum</taxon>
    </lineage>
</organism>
<dbReference type="Pfam" id="PF01406">
    <property type="entry name" value="tRNA-synt_1e"/>
    <property type="match status" value="1"/>
</dbReference>
<comment type="caution">
    <text evidence="5">The sequence shown here is derived from an EMBL/GenBank/DDBJ whole genome shotgun (WGS) entry which is preliminary data.</text>
</comment>
<keyword evidence="3" id="KW-0067">ATP-binding</keyword>
<evidence type="ECO:0000256" key="3">
    <source>
        <dbReference type="ARBA" id="ARBA00022840"/>
    </source>
</evidence>
<evidence type="ECO:0000256" key="2">
    <source>
        <dbReference type="ARBA" id="ARBA00022741"/>
    </source>
</evidence>
<dbReference type="Gene3D" id="3.40.50.620">
    <property type="entry name" value="HUPs"/>
    <property type="match status" value="1"/>
</dbReference>
<evidence type="ECO:0000259" key="4">
    <source>
        <dbReference type="Pfam" id="PF01406"/>
    </source>
</evidence>
<protein>
    <recommendedName>
        <fullName evidence="4">tRNA synthetases class I catalytic domain-containing protein</fullName>
    </recommendedName>
</protein>
<evidence type="ECO:0000256" key="1">
    <source>
        <dbReference type="ARBA" id="ARBA00022598"/>
    </source>
</evidence>
<dbReference type="InterPro" id="IPR014729">
    <property type="entry name" value="Rossmann-like_a/b/a_fold"/>
</dbReference>
<name>A0A2G1BP62_9FLAO</name>
<accession>A0A2G1BP62</accession>